<feature type="transmembrane region" description="Helical" evidence="1">
    <location>
        <begin position="49"/>
        <end position="72"/>
    </location>
</feature>
<organism evidence="2 3">
    <name type="scientific">Brachionus plicatilis</name>
    <name type="common">Marine rotifer</name>
    <name type="synonym">Brachionus muelleri</name>
    <dbReference type="NCBI Taxonomy" id="10195"/>
    <lineage>
        <taxon>Eukaryota</taxon>
        <taxon>Metazoa</taxon>
        <taxon>Spiralia</taxon>
        <taxon>Gnathifera</taxon>
        <taxon>Rotifera</taxon>
        <taxon>Eurotatoria</taxon>
        <taxon>Monogononta</taxon>
        <taxon>Pseudotrocha</taxon>
        <taxon>Ploima</taxon>
        <taxon>Brachionidae</taxon>
        <taxon>Brachionus</taxon>
    </lineage>
</organism>
<gene>
    <name evidence="2" type="ORF">BpHYR1_030771</name>
</gene>
<accession>A0A3M7SYF3</accession>
<evidence type="ECO:0000256" key="1">
    <source>
        <dbReference type="SAM" id="Phobius"/>
    </source>
</evidence>
<evidence type="ECO:0000313" key="2">
    <source>
        <dbReference type="EMBL" id="RNA40618.1"/>
    </source>
</evidence>
<proteinExistence type="predicted"/>
<keyword evidence="1" id="KW-0472">Membrane</keyword>
<comment type="caution">
    <text evidence="2">The sequence shown here is derived from an EMBL/GenBank/DDBJ whole genome shotgun (WGS) entry which is preliminary data.</text>
</comment>
<reference evidence="2 3" key="1">
    <citation type="journal article" date="2018" name="Sci. Rep.">
        <title>Genomic signatures of local adaptation to the degree of environmental predictability in rotifers.</title>
        <authorList>
            <person name="Franch-Gras L."/>
            <person name="Hahn C."/>
            <person name="Garcia-Roger E.M."/>
            <person name="Carmona M.J."/>
            <person name="Serra M."/>
            <person name="Gomez A."/>
        </authorList>
    </citation>
    <scope>NUCLEOTIDE SEQUENCE [LARGE SCALE GENOMIC DNA]</scope>
    <source>
        <strain evidence="2">HYR1</strain>
    </source>
</reference>
<keyword evidence="1" id="KW-0812">Transmembrane</keyword>
<keyword evidence="3" id="KW-1185">Reference proteome</keyword>
<dbReference type="AlphaFoldDB" id="A0A3M7SYF3"/>
<feature type="transmembrane region" description="Helical" evidence="1">
    <location>
        <begin position="124"/>
        <end position="144"/>
    </location>
</feature>
<dbReference type="EMBL" id="REGN01000622">
    <property type="protein sequence ID" value="RNA40618.1"/>
    <property type="molecule type" value="Genomic_DNA"/>
</dbReference>
<sequence>MCKSNFCTNQENLEIENKINLFNKLDKLEQKKYILSFCFDKRLLTTKKLVFFSCEIFFTLCVKTSFLVVKILDPSASNDLISSKISKYFSKSYLRCCFNFFKGDSDTLKTFDRHLYFKHIFTKIFQILLNFTVSKFAYYVNLCYSSKKKNKFLEAVN</sequence>
<dbReference type="Proteomes" id="UP000276133">
    <property type="component" value="Unassembled WGS sequence"/>
</dbReference>
<keyword evidence="1" id="KW-1133">Transmembrane helix</keyword>
<protein>
    <submittedName>
        <fullName evidence="2">Uncharacterized protein</fullName>
    </submittedName>
</protein>
<name>A0A3M7SYF3_BRAPC</name>
<evidence type="ECO:0000313" key="3">
    <source>
        <dbReference type="Proteomes" id="UP000276133"/>
    </source>
</evidence>